<name>A0ABP0LVZ3_9DINO</name>
<dbReference type="Proteomes" id="UP001642484">
    <property type="component" value="Unassembled WGS sequence"/>
</dbReference>
<accession>A0ABP0LVZ3</accession>
<proteinExistence type="predicted"/>
<gene>
    <name evidence="1" type="ORF">CCMP2556_LOCUS22969</name>
</gene>
<organism evidence="1 2">
    <name type="scientific">Durusdinium trenchii</name>
    <dbReference type="NCBI Taxonomy" id="1381693"/>
    <lineage>
        <taxon>Eukaryota</taxon>
        <taxon>Sar</taxon>
        <taxon>Alveolata</taxon>
        <taxon>Dinophyceae</taxon>
        <taxon>Suessiales</taxon>
        <taxon>Symbiodiniaceae</taxon>
        <taxon>Durusdinium</taxon>
    </lineage>
</organism>
<reference evidence="1 2" key="1">
    <citation type="submission" date="2024-02" db="EMBL/GenBank/DDBJ databases">
        <authorList>
            <person name="Chen Y."/>
            <person name="Shah S."/>
            <person name="Dougan E. K."/>
            <person name="Thang M."/>
            <person name="Chan C."/>
        </authorList>
    </citation>
    <scope>NUCLEOTIDE SEQUENCE [LARGE SCALE GENOMIC DNA]</scope>
</reference>
<evidence type="ECO:0000313" key="1">
    <source>
        <dbReference type="EMBL" id="CAK9043393.1"/>
    </source>
</evidence>
<evidence type="ECO:0000313" key="2">
    <source>
        <dbReference type="Proteomes" id="UP001642484"/>
    </source>
</evidence>
<keyword evidence="2" id="KW-1185">Reference proteome</keyword>
<dbReference type="EMBL" id="CAXAMN010014446">
    <property type="protein sequence ID" value="CAK9043393.1"/>
    <property type="molecule type" value="Genomic_DNA"/>
</dbReference>
<protein>
    <submittedName>
        <fullName evidence="1">Uncharacterized protein</fullName>
    </submittedName>
</protein>
<sequence length="124" mass="13088">MMVVAGLALETLWDLDKRVVIPTLDVSKYHFVDQAVPRHILGAGISSIELSCGVAREKPMNSAASSAAIASSPSVVQPQQPAIASAPASSTVPEVGCRGASSIYKQFFCLLFKGRSAQKKSLSR</sequence>
<comment type="caution">
    <text evidence="1">The sequence shown here is derived from an EMBL/GenBank/DDBJ whole genome shotgun (WGS) entry which is preliminary data.</text>
</comment>